<gene>
    <name evidence="1" type="ORF">MNBD_GAMMA04-785</name>
</gene>
<sequence length="195" mass="22324">MKTVIFLLILAGAWYHFYYIETVANSGSSTTVDTSPFQDQVPYKKFEFKDVTLTPKASYSVTARVISAERYYLDRNSNISTLDVLVGWYNLSDEAILKQIKFSQSDRQYKWHAPTQVLSEQEIQTTSSNIHLIPANDEIAEQFKQLKIGQIIYLNGTLVDVNNPSGWSWKTSLNRTDTGKNSSEILYLTEFEIVE</sequence>
<accession>A0A3B0WK40</accession>
<dbReference type="EMBL" id="UOFB01000388">
    <property type="protein sequence ID" value="VAW49789.1"/>
    <property type="molecule type" value="Genomic_DNA"/>
</dbReference>
<name>A0A3B0WK40_9ZZZZ</name>
<dbReference type="AlphaFoldDB" id="A0A3B0WK40"/>
<evidence type="ECO:0000313" key="1">
    <source>
        <dbReference type="EMBL" id="VAW49789.1"/>
    </source>
</evidence>
<proteinExistence type="predicted"/>
<organism evidence="1">
    <name type="scientific">hydrothermal vent metagenome</name>
    <dbReference type="NCBI Taxonomy" id="652676"/>
    <lineage>
        <taxon>unclassified sequences</taxon>
        <taxon>metagenomes</taxon>
        <taxon>ecological metagenomes</taxon>
    </lineage>
</organism>
<reference evidence="1" key="1">
    <citation type="submission" date="2018-06" db="EMBL/GenBank/DDBJ databases">
        <authorList>
            <person name="Zhirakovskaya E."/>
        </authorList>
    </citation>
    <scope>NUCLEOTIDE SEQUENCE</scope>
</reference>
<protein>
    <submittedName>
        <fullName evidence="1">Uncharacterized protein</fullName>
    </submittedName>
</protein>